<organism evidence="2 3">
    <name type="scientific">Maribacter flavus</name>
    <dbReference type="NCBI Taxonomy" id="1658664"/>
    <lineage>
        <taxon>Bacteria</taxon>
        <taxon>Pseudomonadati</taxon>
        <taxon>Bacteroidota</taxon>
        <taxon>Flavobacteriia</taxon>
        <taxon>Flavobacteriales</taxon>
        <taxon>Flavobacteriaceae</taxon>
        <taxon>Maribacter</taxon>
    </lineage>
</organism>
<name>A0A5B2TMF3_9FLAO</name>
<sequence length="141" mass="17056">MFSKEKSRRLREEFWISFGKSYPKKWILYKTKIKGLTFKFTFDSKKALVSIDVEGGLEQRILLWEKLLSLKSVLLEDYWHNAIFEEYHLLENQKEISRIYVERNGVSIHNKNTWLETMLFFNENMGLVEAFFEDFRDILKS</sequence>
<dbReference type="Pfam" id="PF14088">
    <property type="entry name" value="DUF4268"/>
    <property type="match status" value="1"/>
</dbReference>
<dbReference type="AlphaFoldDB" id="A0A5B2TMF3"/>
<evidence type="ECO:0000313" key="2">
    <source>
        <dbReference type="EMBL" id="KAA2215364.1"/>
    </source>
</evidence>
<evidence type="ECO:0000259" key="1">
    <source>
        <dbReference type="Pfam" id="PF14088"/>
    </source>
</evidence>
<accession>A0A5B2TMF3</accession>
<reference evidence="2 3" key="1">
    <citation type="submission" date="2019-09" db="EMBL/GenBank/DDBJ databases">
        <authorList>
            <person name="Khan S.A."/>
            <person name="Jeon C.O."/>
            <person name="Chun B.H."/>
            <person name="Jeong S.E."/>
        </authorList>
    </citation>
    <scope>NUCLEOTIDE SEQUENCE [LARGE SCALE GENOMIC DNA]</scope>
    <source>
        <strain evidence="2 3">KCTC 42508</strain>
    </source>
</reference>
<gene>
    <name evidence="2" type="ORF">F0361_18410</name>
</gene>
<protein>
    <submittedName>
        <fullName evidence="2">DUF4268 domain-containing protein</fullName>
    </submittedName>
</protein>
<evidence type="ECO:0000313" key="3">
    <source>
        <dbReference type="Proteomes" id="UP000323188"/>
    </source>
</evidence>
<proteinExistence type="predicted"/>
<feature type="domain" description="DUF4268" evidence="1">
    <location>
        <begin position="10"/>
        <end position="134"/>
    </location>
</feature>
<dbReference type="InterPro" id="IPR025364">
    <property type="entry name" value="DUF4268"/>
</dbReference>
<dbReference type="RefSeq" id="WP_154920866.1">
    <property type="nucleotide sequence ID" value="NZ_VUOE01000005.1"/>
</dbReference>
<dbReference type="EMBL" id="VUOE01000005">
    <property type="protein sequence ID" value="KAA2215364.1"/>
    <property type="molecule type" value="Genomic_DNA"/>
</dbReference>
<dbReference type="Proteomes" id="UP000323188">
    <property type="component" value="Unassembled WGS sequence"/>
</dbReference>
<comment type="caution">
    <text evidence="2">The sequence shown here is derived from an EMBL/GenBank/DDBJ whole genome shotgun (WGS) entry which is preliminary data.</text>
</comment>